<dbReference type="InterPro" id="IPR036053">
    <property type="entry name" value="PABP-dom"/>
</dbReference>
<feature type="compositionally biased region" description="Low complexity" evidence="5">
    <location>
        <begin position="558"/>
        <end position="568"/>
    </location>
</feature>
<protein>
    <submittedName>
        <fullName evidence="8">Uncharacterized protein</fullName>
    </submittedName>
</protein>
<evidence type="ECO:0000256" key="2">
    <source>
        <dbReference type="ARBA" id="ARBA00022737"/>
    </source>
</evidence>
<dbReference type="SMART" id="SM00517">
    <property type="entry name" value="PolyA"/>
    <property type="match status" value="1"/>
</dbReference>
<keyword evidence="3 4" id="KW-0694">RNA-binding</keyword>
<dbReference type="InterPro" id="IPR012677">
    <property type="entry name" value="Nucleotide-bd_a/b_plait_sf"/>
</dbReference>
<evidence type="ECO:0000256" key="3">
    <source>
        <dbReference type="ARBA" id="ARBA00022884"/>
    </source>
</evidence>
<feature type="compositionally biased region" description="Low complexity" evidence="5">
    <location>
        <begin position="538"/>
        <end position="547"/>
    </location>
</feature>
<comment type="similarity">
    <text evidence="1">Belongs to the polyadenylate-binding protein type-1 family.</text>
</comment>
<evidence type="ECO:0000256" key="1">
    <source>
        <dbReference type="ARBA" id="ARBA00008557"/>
    </source>
</evidence>
<dbReference type="InterPro" id="IPR002004">
    <property type="entry name" value="PABP_HYD_C"/>
</dbReference>
<dbReference type="CDD" id="cd00590">
    <property type="entry name" value="RRM_SF"/>
    <property type="match status" value="1"/>
</dbReference>
<feature type="region of interest" description="Disordered" evidence="5">
    <location>
        <begin position="374"/>
        <end position="404"/>
    </location>
</feature>
<proteinExistence type="inferred from homology"/>
<reference evidence="8" key="1">
    <citation type="submission" date="2016-04" db="EMBL/GenBank/DDBJ databases">
        <authorList>
            <person name="Evans L.H."/>
            <person name="Alamgir A."/>
            <person name="Owens N."/>
            <person name="Weber N.D."/>
            <person name="Virtaneva K."/>
            <person name="Barbian K."/>
            <person name="Babar A."/>
            <person name="Rosenke K."/>
        </authorList>
    </citation>
    <scope>NUCLEOTIDE SEQUENCE [LARGE SCALE GENOMIC DNA]</scope>
    <source>
        <strain evidence="8">CBS 101.48</strain>
    </source>
</reference>
<dbReference type="Proteomes" id="UP000078561">
    <property type="component" value="Unassembled WGS sequence"/>
</dbReference>
<sequence length="670" mass="73827">MLTKHSIVHLPTSKATTVITSSQTQPLSSTLSSATTLSMASSKATLPSTPSEQYHSRNNRHGGTNAEKHQMHHSHTARSSCEVSLSGQHYLVSDTLYFQVPLSIQDGDILKLLASCRPLLIQRNDYQEHVATGSIRFVNKEQADRAYTLFDGLVLRNSHRFQLYITPHGNKDPVPNAPIFQINHLPSSITNEGLYSIFRPFGPIRLCKIIMEKDASFNGTALLQYFDQRHAEGAKNIMDGKCLEGGKGKHISIFSLVSNKLSHQSNPSPTVSSQKPPMNLELNPAVVDYTNLYIKNLDLAAKSADLYNAFRGFGHIISARVMKNPRTKQSRGYGFVSFTRPDDAQAALDQFNGCYILGKPVVIAYHEPKRHTNSVIPSPISPTSYQKPPMTGEPSPSPLGNNFTISSQIDQRYYQAFHAAATELTTLSPTRLKTHIAPQAPKSSSLPLLVSSSLSSSSTSSVTKSGPHGYTDRPQSQRGRVRAAILKVISNPDDKDMDQLDHWVDHVMSLRSTTRALCLFNPAYLVARLDDPALMKKTTSPVTPKTPNLIQPTDHLSHASSSTTASSSAVVTTTDLGDQQRYYSVALFVESIKGLSLLQQKQHLGDLLFPRVKATGTKQASKVTIHLLDTQPLEHLAFSMHSIHLLKPLVDKAFITLTRQQSFIKAVIQK</sequence>
<feature type="region of interest" description="Disordered" evidence="5">
    <location>
        <begin position="39"/>
        <end position="79"/>
    </location>
</feature>
<dbReference type="InterPro" id="IPR035979">
    <property type="entry name" value="RBD_domain_sf"/>
</dbReference>
<evidence type="ECO:0000313" key="9">
    <source>
        <dbReference type="Proteomes" id="UP000078561"/>
    </source>
</evidence>
<name>A0A163KH44_ABSGL</name>
<dbReference type="SUPFAM" id="SSF63570">
    <property type="entry name" value="PABC (PABP) domain"/>
    <property type="match status" value="1"/>
</dbReference>
<dbReference type="Gene3D" id="3.30.70.330">
    <property type="match status" value="2"/>
</dbReference>
<dbReference type="OrthoDB" id="6159137at2759"/>
<dbReference type="Pfam" id="PF00076">
    <property type="entry name" value="RRM_1"/>
    <property type="match status" value="2"/>
</dbReference>
<evidence type="ECO:0000256" key="5">
    <source>
        <dbReference type="SAM" id="MobiDB-lite"/>
    </source>
</evidence>
<organism evidence="8">
    <name type="scientific">Absidia glauca</name>
    <name type="common">Pin mould</name>
    <dbReference type="NCBI Taxonomy" id="4829"/>
    <lineage>
        <taxon>Eukaryota</taxon>
        <taxon>Fungi</taxon>
        <taxon>Fungi incertae sedis</taxon>
        <taxon>Mucoromycota</taxon>
        <taxon>Mucoromycotina</taxon>
        <taxon>Mucoromycetes</taxon>
        <taxon>Mucorales</taxon>
        <taxon>Cunninghamellaceae</taxon>
        <taxon>Absidia</taxon>
    </lineage>
</organism>
<feature type="domain" description="PABC" evidence="7">
    <location>
        <begin position="584"/>
        <end position="662"/>
    </location>
</feature>
<evidence type="ECO:0000259" key="7">
    <source>
        <dbReference type="PROSITE" id="PS51309"/>
    </source>
</evidence>
<evidence type="ECO:0000313" key="8">
    <source>
        <dbReference type="EMBL" id="SAM07913.1"/>
    </source>
</evidence>
<dbReference type="SMART" id="SM00360">
    <property type="entry name" value="RRM"/>
    <property type="match status" value="2"/>
</dbReference>
<dbReference type="GO" id="GO:0003723">
    <property type="term" value="F:RNA binding"/>
    <property type="evidence" value="ECO:0007669"/>
    <property type="project" value="UniProtKB-UniRule"/>
</dbReference>
<dbReference type="Pfam" id="PF00658">
    <property type="entry name" value="MLLE"/>
    <property type="match status" value="1"/>
</dbReference>
<feature type="domain" description="RRM" evidence="6">
    <location>
        <begin position="290"/>
        <end position="368"/>
    </location>
</feature>
<dbReference type="InParanoid" id="A0A163KH44"/>
<dbReference type="STRING" id="4829.A0A163KH44"/>
<feature type="compositionally biased region" description="Low complexity" evidence="5">
    <location>
        <begin position="456"/>
        <end position="465"/>
    </location>
</feature>
<keyword evidence="9" id="KW-1185">Reference proteome</keyword>
<keyword evidence="2" id="KW-0677">Repeat</keyword>
<dbReference type="AlphaFoldDB" id="A0A163KH44"/>
<dbReference type="EMBL" id="LT554871">
    <property type="protein sequence ID" value="SAM07913.1"/>
    <property type="molecule type" value="Genomic_DNA"/>
</dbReference>
<gene>
    <name evidence="8" type="primary">ABSGL_13571.1 scaffold 14267</name>
</gene>
<dbReference type="PROSITE" id="PS50102">
    <property type="entry name" value="RRM"/>
    <property type="match status" value="2"/>
</dbReference>
<dbReference type="PANTHER" id="PTHR24012">
    <property type="entry name" value="RNA BINDING PROTEIN"/>
    <property type="match status" value="1"/>
</dbReference>
<evidence type="ECO:0000259" key="6">
    <source>
        <dbReference type="PROSITE" id="PS50102"/>
    </source>
</evidence>
<dbReference type="PROSITE" id="PS51309">
    <property type="entry name" value="PABC"/>
    <property type="match status" value="1"/>
</dbReference>
<dbReference type="InterPro" id="IPR000504">
    <property type="entry name" value="RRM_dom"/>
</dbReference>
<feature type="domain" description="RRM" evidence="6">
    <location>
        <begin position="178"/>
        <end position="253"/>
    </location>
</feature>
<accession>A0A163KH44</accession>
<feature type="compositionally biased region" description="Polar residues" evidence="5">
    <location>
        <begin position="374"/>
        <end position="386"/>
    </location>
</feature>
<feature type="region of interest" description="Disordered" evidence="5">
    <location>
        <begin position="538"/>
        <end position="568"/>
    </location>
</feature>
<dbReference type="SUPFAM" id="SSF54928">
    <property type="entry name" value="RNA-binding domain, RBD"/>
    <property type="match status" value="2"/>
</dbReference>
<dbReference type="Gene3D" id="1.10.1900.10">
    <property type="entry name" value="c-terminal domain of poly(a) binding protein"/>
    <property type="match status" value="1"/>
</dbReference>
<feature type="region of interest" description="Disordered" evidence="5">
    <location>
        <begin position="456"/>
        <end position="479"/>
    </location>
</feature>
<evidence type="ECO:0000256" key="4">
    <source>
        <dbReference type="PROSITE-ProRule" id="PRU00176"/>
    </source>
</evidence>